<dbReference type="InterPro" id="IPR029063">
    <property type="entry name" value="SAM-dependent_MTases_sf"/>
</dbReference>
<name>A0A645I9Q7_9ZZZZ</name>
<dbReference type="EMBL" id="VSSQ01110054">
    <property type="protein sequence ID" value="MPN48071.1"/>
    <property type="molecule type" value="Genomic_DNA"/>
</dbReference>
<dbReference type="InterPro" id="IPR001525">
    <property type="entry name" value="C5_MeTfrase"/>
</dbReference>
<evidence type="ECO:0000313" key="3">
    <source>
        <dbReference type="EMBL" id="MPN48071.1"/>
    </source>
</evidence>
<proteinExistence type="predicted"/>
<sequence length="115" mass="12916">MIGRQVENGGNGIGAKEEVAYTQNCTGVMGVCQNATVRRLLPVECERLMGFPDNHTRIPWKGKPEDECPDAPRYKACGNSMCVNVMAWIGHRIEEAEKYFASYSNLNKENYVENN</sequence>
<protein>
    <recommendedName>
        <fullName evidence="4">DNA (cytosine-5-)-methyltransferase</fullName>
    </recommendedName>
</protein>
<dbReference type="AlphaFoldDB" id="A0A645I9Q7"/>
<dbReference type="SUPFAM" id="SSF53335">
    <property type="entry name" value="S-adenosyl-L-methionine-dependent methyltransferases"/>
    <property type="match status" value="1"/>
</dbReference>
<accession>A0A645I9Q7</accession>
<gene>
    <name evidence="3" type="ORF">SDC9_195675</name>
</gene>
<keyword evidence="2" id="KW-0808">Transferase</keyword>
<dbReference type="Pfam" id="PF00145">
    <property type="entry name" value="DNA_methylase"/>
    <property type="match status" value="1"/>
</dbReference>
<evidence type="ECO:0000256" key="2">
    <source>
        <dbReference type="ARBA" id="ARBA00022679"/>
    </source>
</evidence>
<comment type="caution">
    <text evidence="3">The sequence shown here is derived from an EMBL/GenBank/DDBJ whole genome shotgun (WGS) entry which is preliminary data.</text>
</comment>
<dbReference type="GO" id="GO:0032259">
    <property type="term" value="P:methylation"/>
    <property type="evidence" value="ECO:0007669"/>
    <property type="project" value="UniProtKB-KW"/>
</dbReference>
<evidence type="ECO:0008006" key="4">
    <source>
        <dbReference type="Google" id="ProtNLM"/>
    </source>
</evidence>
<reference evidence="3" key="1">
    <citation type="submission" date="2019-08" db="EMBL/GenBank/DDBJ databases">
        <authorList>
            <person name="Kucharzyk K."/>
            <person name="Murdoch R.W."/>
            <person name="Higgins S."/>
            <person name="Loffler F."/>
        </authorList>
    </citation>
    <scope>NUCLEOTIDE SEQUENCE</scope>
</reference>
<dbReference type="Gene3D" id="3.90.120.10">
    <property type="entry name" value="DNA Methylase, subunit A, domain 2"/>
    <property type="match status" value="1"/>
</dbReference>
<keyword evidence="1" id="KW-0489">Methyltransferase</keyword>
<evidence type="ECO:0000256" key="1">
    <source>
        <dbReference type="ARBA" id="ARBA00022603"/>
    </source>
</evidence>
<dbReference type="GO" id="GO:0008168">
    <property type="term" value="F:methyltransferase activity"/>
    <property type="evidence" value="ECO:0007669"/>
    <property type="project" value="UniProtKB-KW"/>
</dbReference>
<organism evidence="3">
    <name type="scientific">bioreactor metagenome</name>
    <dbReference type="NCBI Taxonomy" id="1076179"/>
    <lineage>
        <taxon>unclassified sequences</taxon>
        <taxon>metagenomes</taxon>
        <taxon>ecological metagenomes</taxon>
    </lineage>
</organism>